<dbReference type="Pfam" id="PF16087">
    <property type="entry name" value="DUF4817"/>
    <property type="match status" value="1"/>
</dbReference>
<reference evidence="2 3" key="1">
    <citation type="journal article" date="2019" name="Sci. Rep.">
        <title>Orb-weaving spider Araneus ventricosus genome elucidates the spidroin gene catalogue.</title>
        <authorList>
            <person name="Kono N."/>
            <person name="Nakamura H."/>
            <person name="Ohtoshi R."/>
            <person name="Moran D.A.P."/>
            <person name="Shinohara A."/>
            <person name="Yoshida Y."/>
            <person name="Fujiwara M."/>
            <person name="Mori M."/>
            <person name="Tomita M."/>
            <person name="Arakawa K."/>
        </authorList>
    </citation>
    <scope>NUCLEOTIDE SEQUENCE [LARGE SCALE GENOMIC DNA]</scope>
</reference>
<sequence>MSPIVSYSTEDRIFIVKNWYLCGENATLLLQKWSATFRNRPKPSRAMARDLIRKFERFGYVADDLKGKAGAK</sequence>
<organism evidence="2 3">
    <name type="scientific">Araneus ventricosus</name>
    <name type="common">Orbweaver spider</name>
    <name type="synonym">Epeira ventricosa</name>
    <dbReference type="NCBI Taxonomy" id="182803"/>
    <lineage>
        <taxon>Eukaryota</taxon>
        <taxon>Metazoa</taxon>
        <taxon>Ecdysozoa</taxon>
        <taxon>Arthropoda</taxon>
        <taxon>Chelicerata</taxon>
        <taxon>Arachnida</taxon>
        <taxon>Araneae</taxon>
        <taxon>Araneomorphae</taxon>
        <taxon>Entelegynae</taxon>
        <taxon>Araneoidea</taxon>
        <taxon>Araneidae</taxon>
        <taxon>Araneus</taxon>
    </lineage>
</organism>
<dbReference type="InterPro" id="IPR032135">
    <property type="entry name" value="DUF4817"/>
</dbReference>
<name>A0A4Y2PMC0_ARAVE</name>
<evidence type="ECO:0000259" key="1">
    <source>
        <dbReference type="Pfam" id="PF16087"/>
    </source>
</evidence>
<accession>A0A4Y2PMC0</accession>
<feature type="domain" description="DUF4817" evidence="1">
    <location>
        <begin position="8"/>
        <end position="61"/>
    </location>
</feature>
<feature type="non-terminal residue" evidence="2">
    <location>
        <position position="72"/>
    </location>
</feature>
<comment type="caution">
    <text evidence="2">The sequence shown here is derived from an EMBL/GenBank/DDBJ whole genome shotgun (WGS) entry which is preliminary data.</text>
</comment>
<evidence type="ECO:0000313" key="2">
    <source>
        <dbReference type="EMBL" id="GBN52063.1"/>
    </source>
</evidence>
<keyword evidence="3" id="KW-1185">Reference proteome</keyword>
<protein>
    <recommendedName>
        <fullName evidence="1">DUF4817 domain-containing protein</fullName>
    </recommendedName>
</protein>
<proteinExistence type="predicted"/>
<dbReference type="Proteomes" id="UP000499080">
    <property type="component" value="Unassembled WGS sequence"/>
</dbReference>
<evidence type="ECO:0000313" key="3">
    <source>
        <dbReference type="Proteomes" id="UP000499080"/>
    </source>
</evidence>
<dbReference type="EMBL" id="BGPR01133795">
    <property type="protein sequence ID" value="GBN52063.1"/>
    <property type="molecule type" value="Genomic_DNA"/>
</dbReference>
<dbReference type="AlphaFoldDB" id="A0A4Y2PMC0"/>
<gene>
    <name evidence="2" type="ORF">AVEN_114393_1</name>
</gene>